<dbReference type="EMBL" id="BNAG01000004">
    <property type="protein sequence ID" value="GHE70960.1"/>
    <property type="molecule type" value="Genomic_DNA"/>
</dbReference>
<dbReference type="InterPro" id="IPR036412">
    <property type="entry name" value="HAD-like_sf"/>
</dbReference>
<comment type="caution">
    <text evidence="4">The sequence shown here is derived from an EMBL/GenBank/DDBJ whole genome shotgun (WGS) entry which is preliminary data.</text>
</comment>
<dbReference type="PANTHER" id="PTHR10000:SF8">
    <property type="entry name" value="HAD SUPERFAMILY HYDROLASE-LIKE, TYPE 3"/>
    <property type="match status" value="1"/>
</dbReference>
<keyword evidence="2" id="KW-0378">Hydrolase</keyword>
<dbReference type="SUPFAM" id="SSF56784">
    <property type="entry name" value="HAD-like"/>
    <property type="match status" value="1"/>
</dbReference>
<dbReference type="SFLD" id="SFLDG01140">
    <property type="entry name" value="C2.B:_Phosphomannomutase_and_P"/>
    <property type="match status" value="1"/>
</dbReference>
<evidence type="ECO:0000313" key="5">
    <source>
        <dbReference type="Proteomes" id="UP000658258"/>
    </source>
</evidence>
<dbReference type="NCBIfam" id="TIGR01486">
    <property type="entry name" value="HAD-SF-IIB-MPGP"/>
    <property type="match status" value="1"/>
</dbReference>
<keyword evidence="1" id="KW-0479">Metal-binding</keyword>
<dbReference type="SFLD" id="SFLDG01142">
    <property type="entry name" value="C2.B.2:_Mannosyl-3-phosphoglyc"/>
    <property type="match status" value="1"/>
</dbReference>
<organism evidence="4 5">
    <name type="scientific">Roseivirga thermotolerans</name>
    <dbReference type="NCBI Taxonomy" id="1758176"/>
    <lineage>
        <taxon>Bacteria</taxon>
        <taxon>Pseudomonadati</taxon>
        <taxon>Bacteroidota</taxon>
        <taxon>Cytophagia</taxon>
        <taxon>Cytophagales</taxon>
        <taxon>Roseivirgaceae</taxon>
        <taxon>Roseivirga</taxon>
    </lineage>
</organism>
<dbReference type="Pfam" id="PF08282">
    <property type="entry name" value="Hydrolase_3"/>
    <property type="match status" value="2"/>
</dbReference>
<evidence type="ECO:0000256" key="1">
    <source>
        <dbReference type="ARBA" id="ARBA00022723"/>
    </source>
</evidence>
<dbReference type="PANTHER" id="PTHR10000">
    <property type="entry name" value="PHOSPHOSERINE PHOSPHATASE"/>
    <property type="match status" value="1"/>
</dbReference>
<evidence type="ECO:0000313" key="4">
    <source>
        <dbReference type="EMBL" id="GHE70960.1"/>
    </source>
</evidence>
<dbReference type="InterPro" id="IPR023214">
    <property type="entry name" value="HAD_sf"/>
</dbReference>
<keyword evidence="5" id="KW-1185">Reference proteome</keyword>
<protein>
    <submittedName>
        <fullName evidence="4">Mannosyl-3-phosphoglycerate phosphatase</fullName>
    </submittedName>
</protein>
<accession>A0ABQ3I7D1</accession>
<sequence length="272" mass="31020">MKKIVFTDLDGTLLDLKSYSYARSREAVEFLQNREIPLVFCSSKARAEQLAYQEALGVHHPFIVENGSAIYIPKGYFKQPIPFNTYHINQFEVIVVGEPVETIREAIANLRENLRLSFLCYCDLPAEEVSMYLGMDLNSARRAMQREFSESILQGSLSQRFFMELDKVGFRSIPGSRFQTIVSKQAHKGRAIELLLKLYEQEWGEVWSYGIGDHVNDYEMFKAVNEPALVQRPNGEWAVLEEPCARLINAIGPEGFSQAVYAMVGPQHRQAV</sequence>
<dbReference type="InterPro" id="IPR006381">
    <property type="entry name" value="HAD-SF-IIB-MPGP"/>
</dbReference>
<dbReference type="Gene3D" id="3.30.980.20">
    <property type="entry name" value="Putative mannosyl-3-phosphoglycerate phosphatase, domain 2"/>
    <property type="match status" value="1"/>
</dbReference>
<dbReference type="Gene3D" id="3.40.50.1000">
    <property type="entry name" value="HAD superfamily/HAD-like"/>
    <property type="match status" value="1"/>
</dbReference>
<gene>
    <name evidence="4" type="ORF">GCM10011340_28520</name>
</gene>
<proteinExistence type="predicted"/>
<dbReference type="Proteomes" id="UP000658258">
    <property type="component" value="Unassembled WGS sequence"/>
</dbReference>
<evidence type="ECO:0000256" key="3">
    <source>
        <dbReference type="ARBA" id="ARBA00022842"/>
    </source>
</evidence>
<dbReference type="SFLD" id="SFLDS00003">
    <property type="entry name" value="Haloacid_Dehalogenase"/>
    <property type="match status" value="1"/>
</dbReference>
<evidence type="ECO:0000256" key="2">
    <source>
        <dbReference type="ARBA" id="ARBA00022801"/>
    </source>
</evidence>
<name>A0ABQ3I7D1_9BACT</name>
<reference evidence="5" key="1">
    <citation type="journal article" date="2019" name="Int. J. Syst. Evol. Microbiol.">
        <title>The Global Catalogue of Microorganisms (GCM) 10K type strain sequencing project: providing services to taxonomists for standard genome sequencing and annotation.</title>
        <authorList>
            <consortium name="The Broad Institute Genomics Platform"/>
            <consortium name="The Broad Institute Genome Sequencing Center for Infectious Disease"/>
            <person name="Wu L."/>
            <person name="Ma J."/>
        </authorList>
    </citation>
    <scope>NUCLEOTIDE SEQUENCE [LARGE SCALE GENOMIC DNA]</scope>
    <source>
        <strain evidence="5">CGMCC 1.15111</strain>
    </source>
</reference>
<dbReference type="RefSeq" id="WP_189630966.1">
    <property type="nucleotide sequence ID" value="NZ_BNAG01000004.1"/>
</dbReference>
<keyword evidence="3" id="KW-0460">Magnesium</keyword>
<dbReference type="NCBIfam" id="TIGR01484">
    <property type="entry name" value="HAD-SF-IIB"/>
    <property type="match status" value="1"/>
</dbReference>
<dbReference type="InterPro" id="IPR006379">
    <property type="entry name" value="HAD-SF_hydro_IIB"/>
</dbReference>